<dbReference type="Proteomes" id="UP000038009">
    <property type="component" value="Unassembled WGS sequence"/>
</dbReference>
<dbReference type="VEuPathDB" id="TriTrypDB:Lsey_0007_0670"/>
<evidence type="ECO:0000313" key="3">
    <source>
        <dbReference type="Proteomes" id="UP000038009"/>
    </source>
</evidence>
<feature type="region of interest" description="Disordered" evidence="1">
    <location>
        <begin position="1"/>
        <end position="293"/>
    </location>
</feature>
<dbReference type="PANTHER" id="PTHR45615">
    <property type="entry name" value="MYOSIN HEAVY CHAIN, NON-MUSCLE"/>
    <property type="match status" value="1"/>
</dbReference>
<accession>A0A0N1PE76</accession>
<feature type="compositionally biased region" description="Basic and acidic residues" evidence="1">
    <location>
        <begin position="1"/>
        <end position="24"/>
    </location>
</feature>
<dbReference type="GO" id="GO:0051015">
    <property type="term" value="F:actin filament binding"/>
    <property type="evidence" value="ECO:0007669"/>
    <property type="project" value="TreeGrafter"/>
</dbReference>
<feature type="compositionally biased region" description="Pro residues" evidence="1">
    <location>
        <begin position="212"/>
        <end position="223"/>
    </location>
</feature>
<feature type="compositionally biased region" description="Basic and acidic residues" evidence="1">
    <location>
        <begin position="170"/>
        <end position="189"/>
    </location>
</feature>
<dbReference type="OrthoDB" id="264679at2759"/>
<comment type="caution">
    <text evidence="2">The sequence shown here is derived from an EMBL/GenBank/DDBJ whole genome shotgun (WGS) entry which is preliminary data.</text>
</comment>
<reference evidence="2 3" key="1">
    <citation type="journal article" date="2015" name="PLoS Pathog.">
        <title>Leptomonas seymouri: Adaptations to the Dixenous Life Cycle Analyzed by Genome Sequencing, Transcriptome Profiling and Co-infection with Leishmania donovani.</title>
        <authorList>
            <person name="Kraeva N."/>
            <person name="Butenko A."/>
            <person name="Hlavacova J."/>
            <person name="Kostygov A."/>
            <person name="Myskova J."/>
            <person name="Grybchuk D."/>
            <person name="Lestinova T."/>
            <person name="Votypka J."/>
            <person name="Volf P."/>
            <person name="Opperdoes F."/>
            <person name="Flegontov P."/>
            <person name="Lukes J."/>
            <person name="Yurchenko V."/>
        </authorList>
    </citation>
    <scope>NUCLEOTIDE SEQUENCE [LARGE SCALE GENOMIC DNA]</scope>
    <source>
        <strain evidence="2 3">ATCC 30220</strain>
    </source>
</reference>
<dbReference type="OMA" id="YDVNAME"/>
<gene>
    <name evidence="2" type="ORF">ABL78_0581</name>
</gene>
<organism evidence="2 3">
    <name type="scientific">Leptomonas seymouri</name>
    <dbReference type="NCBI Taxonomy" id="5684"/>
    <lineage>
        <taxon>Eukaryota</taxon>
        <taxon>Discoba</taxon>
        <taxon>Euglenozoa</taxon>
        <taxon>Kinetoplastea</taxon>
        <taxon>Metakinetoplastina</taxon>
        <taxon>Trypanosomatida</taxon>
        <taxon>Trypanosomatidae</taxon>
        <taxon>Leishmaniinae</taxon>
        <taxon>Leptomonas</taxon>
    </lineage>
</organism>
<feature type="compositionally biased region" description="Low complexity" evidence="1">
    <location>
        <begin position="199"/>
        <end position="211"/>
    </location>
</feature>
<proteinExistence type="predicted"/>
<dbReference type="PANTHER" id="PTHR45615:SF40">
    <property type="entry name" value="MYOSIN HEAVY CHAIN, NON-MUSCLE"/>
    <property type="match status" value="1"/>
</dbReference>
<dbReference type="GO" id="GO:0016460">
    <property type="term" value="C:myosin II complex"/>
    <property type="evidence" value="ECO:0007669"/>
    <property type="project" value="TreeGrafter"/>
</dbReference>
<feature type="compositionally biased region" description="Low complexity" evidence="1">
    <location>
        <begin position="125"/>
        <end position="140"/>
    </location>
</feature>
<dbReference type="GO" id="GO:0005737">
    <property type="term" value="C:cytoplasm"/>
    <property type="evidence" value="ECO:0007669"/>
    <property type="project" value="TreeGrafter"/>
</dbReference>
<dbReference type="GO" id="GO:0032982">
    <property type="term" value="C:myosin filament"/>
    <property type="evidence" value="ECO:0007669"/>
    <property type="project" value="TreeGrafter"/>
</dbReference>
<sequence>MPRIKRFDEVDTDSDHDFREEAPVRKPMPTLSFKTETEETESIAFESDNEKSQHSEHSRAPAPPQPSNPAKTEKTPPPATTAYAVKAVHQQHTPSPVHGSTSSTAVAAQAVGSASSAAKMRGVVAAPTFPAAAAPAKGPEPTQPIRVLKDASPLPAASTASTGSYTPRVTSDRNRNTEHYHNDPENSEHESDDFVQQVLPVPRRQGQLQQPQPSPSAHRPPAPGVTQLCTSGSTDVAELSRVRSTPAETTTDELLIRAQLRLEERRRHGNSVHGAGSRQPSPWKGPPPVALTPYRDSAALQPNTLMPPLSSADPWVRRLQQENARLQDEVAFLGRENQKMRGVHGSADASEAVRLQLTVDMLRKELETKHVAFQRAVDDACAEKKEALRQAGEAMEQCESYQCSAEQYKQLYSEKQREVEKVKTQLQALLYDVNTMEQRHREVEAEFNEKIANEREKAERALALSEEIKGQREHLHFLNEQLRSEVTVAAEAKRQALDQAALANDAARRDRADSERRIEQLNEDIAQLRKALADRERVQSAQLREAQQAQAVLQDRLKEQAEEQQREADRSRRTVEAMKEEQKRVVQQERARRAETEERLRRVEEEARANQTRYAASVGAESESRVRKFREELQAERVSREAAEREALRLATEVEELREASEYYQRECQRMSVDFAQSEQLREKAERQCVSLSHTLEDLMTQEETHARQIEQLQEALSAGQWSSAGAAGRNAGVDGMMGDLRQLSDENDRLTSECTRLAEERDHLIEENGKIAEELLKWKREMRQYVASHVRSPSPQARRVKADAQ</sequence>
<feature type="compositionally biased region" description="Basic and acidic residues" evidence="1">
    <location>
        <begin position="48"/>
        <end position="59"/>
    </location>
</feature>
<evidence type="ECO:0000256" key="1">
    <source>
        <dbReference type="SAM" id="MobiDB-lite"/>
    </source>
</evidence>
<protein>
    <submittedName>
        <fullName evidence="2">Uncharacterized protein</fullName>
    </submittedName>
</protein>
<feature type="compositionally biased region" description="Low complexity" evidence="1">
    <location>
        <begin position="99"/>
        <end position="118"/>
    </location>
</feature>
<dbReference type="AlphaFoldDB" id="A0A0N1PE76"/>
<dbReference type="EMBL" id="LJSK01000007">
    <property type="protein sequence ID" value="KPI90354.1"/>
    <property type="molecule type" value="Genomic_DNA"/>
</dbReference>
<name>A0A0N1PE76_LEPSE</name>
<keyword evidence="3" id="KW-1185">Reference proteome</keyword>
<dbReference type="GO" id="GO:0000146">
    <property type="term" value="F:microfilament motor activity"/>
    <property type="evidence" value="ECO:0007669"/>
    <property type="project" value="TreeGrafter"/>
</dbReference>
<feature type="region of interest" description="Disordered" evidence="1">
    <location>
        <begin position="556"/>
        <end position="580"/>
    </location>
</feature>
<feature type="compositionally biased region" description="Low complexity" evidence="1">
    <location>
        <begin position="151"/>
        <end position="164"/>
    </location>
</feature>
<evidence type="ECO:0000313" key="2">
    <source>
        <dbReference type="EMBL" id="KPI90354.1"/>
    </source>
</evidence>